<dbReference type="PANTHER" id="PTHR37325:SF1">
    <property type="entry name" value="OXIDOREDUCTASE 21 KDA SUBUNIT, PUTATIVE (AFU_ORTHOLOGUE AFUA_4G05910)-RELATED"/>
    <property type="match status" value="1"/>
</dbReference>
<dbReference type="RefSeq" id="XP_033652760.1">
    <property type="nucleotide sequence ID" value="XM_033803105.1"/>
</dbReference>
<name>A0A6A6JF91_WESOR</name>
<proteinExistence type="predicted"/>
<gene>
    <name evidence="1" type="ORF">EI97DRAFT_81630</name>
</gene>
<dbReference type="OrthoDB" id="2093493at2759"/>
<dbReference type="EMBL" id="ML986498">
    <property type="protein sequence ID" value="KAF2275221.1"/>
    <property type="molecule type" value="Genomic_DNA"/>
</dbReference>
<dbReference type="CDD" id="cd22849">
    <property type="entry name" value="NuzM"/>
    <property type="match status" value="1"/>
</dbReference>
<dbReference type="AlphaFoldDB" id="A0A6A6JF91"/>
<keyword evidence="2" id="KW-1185">Reference proteome</keyword>
<organism evidence="1 2">
    <name type="scientific">Westerdykella ornata</name>
    <dbReference type="NCBI Taxonomy" id="318751"/>
    <lineage>
        <taxon>Eukaryota</taxon>
        <taxon>Fungi</taxon>
        <taxon>Dikarya</taxon>
        <taxon>Ascomycota</taxon>
        <taxon>Pezizomycotina</taxon>
        <taxon>Dothideomycetes</taxon>
        <taxon>Pleosporomycetidae</taxon>
        <taxon>Pleosporales</taxon>
        <taxon>Sporormiaceae</taxon>
        <taxon>Westerdykella</taxon>
    </lineage>
</organism>
<reference evidence="1" key="1">
    <citation type="journal article" date="2020" name="Stud. Mycol.">
        <title>101 Dothideomycetes genomes: a test case for predicting lifestyles and emergence of pathogens.</title>
        <authorList>
            <person name="Haridas S."/>
            <person name="Albert R."/>
            <person name="Binder M."/>
            <person name="Bloem J."/>
            <person name="Labutti K."/>
            <person name="Salamov A."/>
            <person name="Andreopoulos B."/>
            <person name="Baker S."/>
            <person name="Barry K."/>
            <person name="Bills G."/>
            <person name="Bluhm B."/>
            <person name="Cannon C."/>
            <person name="Castanera R."/>
            <person name="Culley D."/>
            <person name="Daum C."/>
            <person name="Ezra D."/>
            <person name="Gonzalez J."/>
            <person name="Henrissat B."/>
            <person name="Kuo A."/>
            <person name="Liang C."/>
            <person name="Lipzen A."/>
            <person name="Lutzoni F."/>
            <person name="Magnuson J."/>
            <person name="Mondo S."/>
            <person name="Nolan M."/>
            <person name="Ohm R."/>
            <person name="Pangilinan J."/>
            <person name="Park H.-J."/>
            <person name="Ramirez L."/>
            <person name="Alfaro M."/>
            <person name="Sun H."/>
            <person name="Tritt A."/>
            <person name="Yoshinaga Y."/>
            <person name="Zwiers L.-H."/>
            <person name="Turgeon B."/>
            <person name="Goodwin S."/>
            <person name="Spatafora J."/>
            <person name="Crous P."/>
            <person name="Grigoriev I."/>
        </authorList>
    </citation>
    <scope>NUCLEOTIDE SEQUENCE</scope>
    <source>
        <strain evidence="1">CBS 379.55</strain>
    </source>
</reference>
<sequence>MAAKAKVVSTFHRYTVQPKGIYAIINRWLALDPNRSTGVPLNPQFRYPAPGSNDPMAYDDPVTVPAADIAENSYWKRDVRRRYPQTSVITQADAVALLEVGSAAQPKRELIGDAGAKQLVAAQQDGRKGLSVAFEKNVGLVKDILGPGGMPPMPGGEHPQGIKRYRLDTPQSYPKSYPCRSFI</sequence>
<dbReference type="GeneID" id="54556280"/>
<dbReference type="PANTHER" id="PTHR37325">
    <property type="entry name" value="OXIDOREDUCTASE 21 KDA SUBUNIT, PUTATIVE (AFU_ORTHOLOGUE AFUA_4G05910)-RELATED"/>
    <property type="match status" value="1"/>
</dbReference>
<evidence type="ECO:0000313" key="1">
    <source>
        <dbReference type="EMBL" id="KAF2275221.1"/>
    </source>
</evidence>
<accession>A0A6A6JF91</accession>
<dbReference type="InterPro" id="IPR016813">
    <property type="entry name" value="NADH_Ub_cplx-1_21kDa"/>
</dbReference>
<dbReference type="Proteomes" id="UP000800097">
    <property type="component" value="Unassembled WGS sequence"/>
</dbReference>
<evidence type="ECO:0000313" key="2">
    <source>
        <dbReference type="Proteomes" id="UP000800097"/>
    </source>
</evidence>
<dbReference type="PIRSF" id="PIRSF022976">
    <property type="entry name" value="NADH_Oxi_21kDa"/>
    <property type="match status" value="1"/>
</dbReference>
<protein>
    <submittedName>
        <fullName evidence="1">NADH dehydrogenase 29/21K chain</fullName>
    </submittedName>
</protein>